<evidence type="ECO:0000313" key="2">
    <source>
        <dbReference type="EMBL" id="KAK1735616.1"/>
    </source>
</evidence>
<comment type="caution">
    <text evidence="2">The sequence shown here is derived from an EMBL/GenBank/DDBJ whole genome shotgun (WGS) entry which is preliminary data.</text>
</comment>
<dbReference type="EMBL" id="JATAAI010000033">
    <property type="protein sequence ID" value="KAK1735616.1"/>
    <property type="molecule type" value="Genomic_DNA"/>
</dbReference>
<organism evidence="2 3">
    <name type="scientific">Skeletonema marinoi</name>
    <dbReference type="NCBI Taxonomy" id="267567"/>
    <lineage>
        <taxon>Eukaryota</taxon>
        <taxon>Sar</taxon>
        <taxon>Stramenopiles</taxon>
        <taxon>Ochrophyta</taxon>
        <taxon>Bacillariophyta</taxon>
        <taxon>Coscinodiscophyceae</taxon>
        <taxon>Thalassiosirophycidae</taxon>
        <taxon>Thalassiosirales</taxon>
        <taxon>Skeletonemataceae</taxon>
        <taxon>Skeletonema</taxon>
        <taxon>Skeletonema marinoi-dohrnii complex</taxon>
    </lineage>
</organism>
<accession>A0AAD8XYH5</accession>
<dbReference type="Proteomes" id="UP001224775">
    <property type="component" value="Unassembled WGS sequence"/>
</dbReference>
<protein>
    <submittedName>
        <fullName evidence="2">Uncharacterized protein</fullName>
    </submittedName>
</protein>
<feature type="region of interest" description="Disordered" evidence="1">
    <location>
        <begin position="67"/>
        <end position="86"/>
    </location>
</feature>
<keyword evidence="3" id="KW-1185">Reference proteome</keyword>
<proteinExistence type="predicted"/>
<dbReference type="PANTHER" id="PTHR34966">
    <property type="entry name" value="OSJNBA0043L24.15 PROTEIN"/>
    <property type="match status" value="1"/>
</dbReference>
<name>A0AAD8XYH5_9STRA</name>
<evidence type="ECO:0000313" key="3">
    <source>
        <dbReference type="Proteomes" id="UP001224775"/>
    </source>
</evidence>
<reference evidence="2" key="1">
    <citation type="submission" date="2023-06" db="EMBL/GenBank/DDBJ databases">
        <title>Survivors Of The Sea: Transcriptome response of Skeletonema marinoi to long-term dormancy.</title>
        <authorList>
            <person name="Pinder M.I.M."/>
            <person name="Kourtchenko O."/>
            <person name="Robertson E.K."/>
            <person name="Larsson T."/>
            <person name="Maumus F."/>
            <person name="Osuna-Cruz C.M."/>
            <person name="Vancaester E."/>
            <person name="Stenow R."/>
            <person name="Vandepoele K."/>
            <person name="Ploug H."/>
            <person name="Bruchert V."/>
            <person name="Godhe A."/>
            <person name="Topel M."/>
        </authorList>
    </citation>
    <scope>NUCLEOTIDE SEQUENCE</scope>
    <source>
        <strain evidence="2">R05AC</strain>
    </source>
</reference>
<dbReference type="AlphaFoldDB" id="A0AAD8XYH5"/>
<sequence>MNQFVQRVVNYVANELFIKGLAESKTFQRFAVHTDRHIQKFKKDGVEQLNSHVDELHKEITKAAYSTSTKSAGSGGGGNVLQPPQKPMEGIPGFFNALGKVIRRDLGMDK</sequence>
<dbReference type="PANTHER" id="PTHR34966:SF1">
    <property type="entry name" value="OS04G0508100 PROTEIN"/>
    <property type="match status" value="1"/>
</dbReference>
<evidence type="ECO:0000256" key="1">
    <source>
        <dbReference type="SAM" id="MobiDB-lite"/>
    </source>
</evidence>
<gene>
    <name evidence="2" type="ORF">QTG54_013779</name>
</gene>